<organism evidence="1 2">
    <name type="scientific">Portunus trituberculatus</name>
    <name type="common">Swimming crab</name>
    <name type="synonym">Neptunus trituberculatus</name>
    <dbReference type="NCBI Taxonomy" id="210409"/>
    <lineage>
        <taxon>Eukaryota</taxon>
        <taxon>Metazoa</taxon>
        <taxon>Ecdysozoa</taxon>
        <taxon>Arthropoda</taxon>
        <taxon>Crustacea</taxon>
        <taxon>Multicrustacea</taxon>
        <taxon>Malacostraca</taxon>
        <taxon>Eumalacostraca</taxon>
        <taxon>Eucarida</taxon>
        <taxon>Decapoda</taxon>
        <taxon>Pleocyemata</taxon>
        <taxon>Brachyura</taxon>
        <taxon>Eubrachyura</taxon>
        <taxon>Portunoidea</taxon>
        <taxon>Portunidae</taxon>
        <taxon>Portuninae</taxon>
        <taxon>Portunus</taxon>
    </lineage>
</organism>
<accession>A0A5B7H9A5</accession>
<keyword evidence="2" id="KW-1185">Reference proteome</keyword>
<proteinExistence type="predicted"/>
<gene>
    <name evidence="1" type="ORF">E2C01_059746</name>
</gene>
<dbReference type="AlphaFoldDB" id="A0A5B7H9A5"/>
<dbReference type="EMBL" id="VSRR010023584">
    <property type="protein sequence ID" value="MPC65608.1"/>
    <property type="molecule type" value="Genomic_DNA"/>
</dbReference>
<dbReference type="Proteomes" id="UP000324222">
    <property type="component" value="Unassembled WGS sequence"/>
</dbReference>
<comment type="caution">
    <text evidence="1">The sequence shown here is derived from an EMBL/GenBank/DDBJ whole genome shotgun (WGS) entry which is preliminary data.</text>
</comment>
<protein>
    <submittedName>
        <fullName evidence="1">Uncharacterized protein</fullName>
    </submittedName>
</protein>
<reference evidence="1 2" key="1">
    <citation type="submission" date="2019-05" db="EMBL/GenBank/DDBJ databases">
        <title>Another draft genome of Portunus trituberculatus and its Hox gene families provides insights of decapod evolution.</title>
        <authorList>
            <person name="Jeong J.-H."/>
            <person name="Song I."/>
            <person name="Kim S."/>
            <person name="Choi T."/>
            <person name="Kim D."/>
            <person name="Ryu S."/>
            <person name="Kim W."/>
        </authorList>
    </citation>
    <scope>NUCLEOTIDE SEQUENCE [LARGE SCALE GENOMIC DNA]</scope>
    <source>
        <tissue evidence="1">Muscle</tissue>
    </source>
</reference>
<evidence type="ECO:0000313" key="2">
    <source>
        <dbReference type="Proteomes" id="UP000324222"/>
    </source>
</evidence>
<sequence length="101" mass="10819">MSGVSVGVSKLLSRLSKVLYVQCTWYSTLHSGTDCVSIYDLCSFPSKFKKSLKSFGQNWLRVVTALGAARGEKVAVGSGLGPKAGNWQQVFLFLGGLQASL</sequence>
<evidence type="ECO:0000313" key="1">
    <source>
        <dbReference type="EMBL" id="MPC65608.1"/>
    </source>
</evidence>
<name>A0A5B7H9A5_PORTR</name>